<evidence type="ECO:0000256" key="1">
    <source>
        <dbReference type="SAM" id="SignalP"/>
    </source>
</evidence>
<dbReference type="InterPro" id="IPR025219">
    <property type="entry name" value="PLCC"/>
</dbReference>
<feature type="signal peptide" evidence="1">
    <location>
        <begin position="1"/>
        <end position="16"/>
    </location>
</feature>
<protein>
    <recommendedName>
        <fullName evidence="4">DUF4382 domain-containing protein</fullName>
    </recommendedName>
</protein>
<dbReference type="EMBL" id="BAABGR010000029">
    <property type="protein sequence ID" value="GAA4517905.1"/>
    <property type="molecule type" value="Genomic_DNA"/>
</dbReference>
<dbReference type="Pfam" id="PF14466">
    <property type="entry name" value="PLCC"/>
    <property type="match status" value="1"/>
</dbReference>
<keyword evidence="1" id="KW-0732">Signal</keyword>
<comment type="caution">
    <text evidence="2">The sequence shown here is derived from an EMBL/GenBank/DDBJ whole genome shotgun (WGS) entry which is preliminary data.</text>
</comment>
<accession>A0ABP8R496</accession>
<reference evidence="3" key="1">
    <citation type="journal article" date="2019" name="Int. J. Syst. Evol. Microbiol.">
        <title>The Global Catalogue of Microorganisms (GCM) 10K type strain sequencing project: providing services to taxonomists for standard genome sequencing and annotation.</title>
        <authorList>
            <consortium name="The Broad Institute Genomics Platform"/>
            <consortium name="The Broad Institute Genome Sequencing Center for Infectious Disease"/>
            <person name="Wu L."/>
            <person name="Ma J."/>
        </authorList>
    </citation>
    <scope>NUCLEOTIDE SEQUENCE [LARGE SCALE GENOMIC DNA]</scope>
    <source>
        <strain evidence="3">JCM 17858</strain>
    </source>
</reference>
<gene>
    <name evidence="2" type="ORF">GCM10023173_18890</name>
</gene>
<evidence type="ECO:0008006" key="4">
    <source>
        <dbReference type="Google" id="ProtNLM"/>
    </source>
</evidence>
<evidence type="ECO:0000313" key="3">
    <source>
        <dbReference type="Proteomes" id="UP001500394"/>
    </source>
</evidence>
<dbReference type="RefSeq" id="WP_345067873.1">
    <property type="nucleotide sequence ID" value="NZ_BAABGR010000029.1"/>
</dbReference>
<evidence type="ECO:0000313" key="2">
    <source>
        <dbReference type="EMBL" id="GAA4517905.1"/>
    </source>
</evidence>
<sequence>MKKFFGMAAIAIVALAASCSKDDNPQPSSDEAIVKVTIEHSANFAKYDETLNIQVLGNESQTVNLNGIEWGEVKRVQGVAAWFIRAGDITAQSRTLETSKKVRSVTVAGVITPKEYDVENATDLTTKITFFVDGKQVKSETVISTPTQISNFSIPIVVADY</sequence>
<keyword evidence="3" id="KW-1185">Reference proteome</keyword>
<organism evidence="2 3">
    <name type="scientific">Sphingobacterium thermophilum</name>
    <dbReference type="NCBI Taxonomy" id="768534"/>
    <lineage>
        <taxon>Bacteria</taxon>
        <taxon>Pseudomonadati</taxon>
        <taxon>Bacteroidota</taxon>
        <taxon>Sphingobacteriia</taxon>
        <taxon>Sphingobacteriales</taxon>
        <taxon>Sphingobacteriaceae</taxon>
        <taxon>Sphingobacterium</taxon>
    </lineage>
</organism>
<name>A0ABP8R496_9SPHI</name>
<feature type="chain" id="PRO_5047045956" description="DUF4382 domain-containing protein" evidence="1">
    <location>
        <begin position="17"/>
        <end position="161"/>
    </location>
</feature>
<dbReference type="Proteomes" id="UP001500394">
    <property type="component" value="Unassembled WGS sequence"/>
</dbReference>
<dbReference type="PROSITE" id="PS51257">
    <property type="entry name" value="PROKAR_LIPOPROTEIN"/>
    <property type="match status" value="1"/>
</dbReference>
<proteinExistence type="predicted"/>